<dbReference type="InterPro" id="IPR045214">
    <property type="entry name" value="Surf1/Surf4"/>
</dbReference>
<organism evidence="8 9">
    <name type="scientific">Rarobacter faecitabidus</name>
    <dbReference type="NCBI Taxonomy" id="13243"/>
    <lineage>
        <taxon>Bacteria</taxon>
        <taxon>Bacillati</taxon>
        <taxon>Actinomycetota</taxon>
        <taxon>Actinomycetes</taxon>
        <taxon>Micrococcales</taxon>
        <taxon>Rarobacteraceae</taxon>
        <taxon>Rarobacter</taxon>
    </lineage>
</organism>
<dbReference type="PANTHER" id="PTHR23427:SF2">
    <property type="entry name" value="SURFEIT LOCUS PROTEIN 1"/>
    <property type="match status" value="1"/>
</dbReference>
<evidence type="ECO:0000256" key="3">
    <source>
        <dbReference type="ARBA" id="ARBA00022692"/>
    </source>
</evidence>
<dbReference type="EMBL" id="VFOS01000001">
    <property type="protein sequence ID" value="TQL64348.1"/>
    <property type="molecule type" value="Genomic_DNA"/>
</dbReference>
<feature type="transmembrane region" description="Helical" evidence="6">
    <location>
        <begin position="232"/>
        <end position="250"/>
    </location>
</feature>
<dbReference type="AlphaFoldDB" id="A0A542ZVG0"/>
<dbReference type="OrthoDB" id="9807214at2"/>
<accession>A0A542ZVG0</accession>
<gene>
    <name evidence="8" type="ORF">FB461_0850</name>
</gene>
<evidence type="ECO:0000313" key="8">
    <source>
        <dbReference type="EMBL" id="TQL64348.1"/>
    </source>
</evidence>
<evidence type="ECO:0000256" key="6">
    <source>
        <dbReference type="RuleBase" id="RU363076"/>
    </source>
</evidence>
<dbReference type="InterPro" id="IPR002994">
    <property type="entry name" value="Surf1/Shy1"/>
</dbReference>
<evidence type="ECO:0000256" key="2">
    <source>
        <dbReference type="ARBA" id="ARBA00007165"/>
    </source>
</evidence>
<keyword evidence="6" id="KW-1003">Cell membrane</keyword>
<evidence type="ECO:0000313" key="9">
    <source>
        <dbReference type="Proteomes" id="UP000315389"/>
    </source>
</evidence>
<dbReference type="Pfam" id="PF02104">
    <property type="entry name" value="SURF1"/>
    <property type="match status" value="1"/>
</dbReference>
<feature type="transmembrane region" description="Helical" evidence="6">
    <location>
        <begin position="21"/>
        <end position="44"/>
    </location>
</feature>
<feature type="compositionally biased region" description="Polar residues" evidence="7">
    <location>
        <begin position="267"/>
        <end position="276"/>
    </location>
</feature>
<dbReference type="PANTHER" id="PTHR23427">
    <property type="entry name" value="SURFEIT LOCUS PROTEIN"/>
    <property type="match status" value="1"/>
</dbReference>
<sequence>MRMTDAQTEFGGKPDSLSAGSWAILAALTLIVATACVSLGFWQWGRHEARGARNAVVEASYDQAPAPLSTILTTARGDVDAVQWRPVTLTGTYVGEPVLVRNRPIGLGSGFHVLGVLAVPDGSLIVVNRGYLATSLPVEQIDPPLPPAGEVTVVGRIRPAEPDHNRAVTGHQVYTFTPAQVTLAAGVGNSDGVMEASFYVVADPSLGPNDSNELSAIPRPETDQGPHLSYAFQWWTFAAGILGAFIVLFVRERRPARVTLNDLLDPNATQGTSRSAARTKGLDESAEDEEISHQLR</sequence>
<comment type="similarity">
    <text evidence="2 6">Belongs to the SURF1 family.</text>
</comment>
<dbReference type="CDD" id="cd06662">
    <property type="entry name" value="SURF1"/>
    <property type="match status" value="1"/>
</dbReference>
<dbReference type="PROSITE" id="PS50895">
    <property type="entry name" value="SURF1"/>
    <property type="match status" value="1"/>
</dbReference>
<keyword evidence="4 6" id="KW-1133">Transmembrane helix</keyword>
<dbReference type="GO" id="GO:0005886">
    <property type="term" value="C:plasma membrane"/>
    <property type="evidence" value="ECO:0007669"/>
    <property type="project" value="UniProtKB-SubCell"/>
</dbReference>
<protein>
    <recommendedName>
        <fullName evidence="6">SURF1-like protein</fullName>
    </recommendedName>
</protein>
<evidence type="ECO:0000256" key="1">
    <source>
        <dbReference type="ARBA" id="ARBA00004370"/>
    </source>
</evidence>
<reference evidence="8 9" key="1">
    <citation type="submission" date="2019-06" db="EMBL/GenBank/DDBJ databases">
        <title>Sequencing the genomes of 1000 actinobacteria strains.</title>
        <authorList>
            <person name="Klenk H.-P."/>
        </authorList>
    </citation>
    <scope>NUCLEOTIDE SEQUENCE [LARGE SCALE GENOMIC DNA]</scope>
    <source>
        <strain evidence="8 9">DSM 4813</strain>
    </source>
</reference>
<comment type="subcellular location">
    <subcellularLocation>
        <location evidence="6">Cell membrane</location>
        <topology evidence="6">Multi-pass membrane protein</topology>
    </subcellularLocation>
    <subcellularLocation>
        <location evidence="1">Membrane</location>
    </subcellularLocation>
</comment>
<feature type="region of interest" description="Disordered" evidence="7">
    <location>
        <begin position="264"/>
        <end position="296"/>
    </location>
</feature>
<evidence type="ECO:0000256" key="7">
    <source>
        <dbReference type="SAM" id="MobiDB-lite"/>
    </source>
</evidence>
<comment type="caution">
    <text evidence="8">The sequence shown here is derived from an EMBL/GenBank/DDBJ whole genome shotgun (WGS) entry which is preliminary data.</text>
</comment>
<evidence type="ECO:0000256" key="4">
    <source>
        <dbReference type="ARBA" id="ARBA00022989"/>
    </source>
</evidence>
<evidence type="ECO:0000256" key="5">
    <source>
        <dbReference type="ARBA" id="ARBA00023136"/>
    </source>
</evidence>
<keyword evidence="9" id="KW-1185">Reference proteome</keyword>
<dbReference type="Proteomes" id="UP000315389">
    <property type="component" value="Unassembled WGS sequence"/>
</dbReference>
<keyword evidence="5 6" id="KW-0472">Membrane</keyword>
<name>A0A542ZVG0_RARFA</name>
<proteinExistence type="inferred from homology"/>
<keyword evidence="3 6" id="KW-0812">Transmembrane</keyword>